<dbReference type="EMBL" id="AOHS01000065">
    <property type="protein sequence ID" value="ELY22970.1"/>
    <property type="molecule type" value="Genomic_DNA"/>
</dbReference>
<reference evidence="4" key="1">
    <citation type="submission" date="2010-02" db="EMBL/GenBank/DDBJ databases">
        <title>Complete sequence of plasmid 3 of Natrialba magadii ATCC 43099.</title>
        <authorList>
            <consortium name="US DOE Joint Genome Institute"/>
            <person name="Lucas S."/>
            <person name="Copeland A."/>
            <person name="Lapidus A."/>
            <person name="Cheng J.-F."/>
            <person name="Bruce D."/>
            <person name="Goodwin L."/>
            <person name="Pitluck S."/>
            <person name="Davenport K."/>
            <person name="Saunders E."/>
            <person name="Detter J.C."/>
            <person name="Han C."/>
            <person name="Tapia R."/>
            <person name="Land M."/>
            <person name="Hauser L."/>
            <person name="Kyrpides N."/>
            <person name="Mikhailova N."/>
            <person name="De Castro R.E."/>
            <person name="Maupin-Furlow J.A."/>
            <person name="Woyke T."/>
        </authorList>
    </citation>
    <scope>NUCLEOTIDE SEQUENCE [LARGE SCALE GENOMIC DNA]</scope>
    <source>
        <strain evidence="4">ATCC 43099 / DSM 3394 / CCM 3739 / CIP 104546 / IAM 13178 / JCM 8861 / NBRC 102185 / NCIMB 2190 / MS3</strain>
        <plasmid evidence="4">pNMAG03</plasmid>
    </source>
</reference>
<geneLocation type="plasmid" evidence="2 4">
    <name>pNMAG03</name>
</geneLocation>
<dbReference type="PATRIC" id="fig|547559.17.peg.4129"/>
<dbReference type="Proteomes" id="UP000011543">
    <property type="component" value="Unassembled WGS sequence"/>
</dbReference>
<dbReference type="EMBL" id="CP001935">
    <property type="protein sequence ID" value="ADD07723.1"/>
    <property type="molecule type" value="Genomic_DNA"/>
</dbReference>
<keyword evidence="4" id="KW-1185">Reference proteome</keyword>
<evidence type="ECO:0000313" key="5">
    <source>
        <dbReference type="Proteomes" id="UP000011543"/>
    </source>
</evidence>
<dbReference type="AlphaFoldDB" id="D3T2B4"/>
<evidence type="ECO:0000313" key="3">
    <source>
        <dbReference type="EMBL" id="ELY22970.1"/>
    </source>
</evidence>
<proteinExistence type="predicted"/>
<sequence length="100" mass="11038">MSKTGDRVRELAEIVDYVEDEREATVRDIDVEFKRRANNVIEAAMQTGERVPVFDLQIVPDDDRDDAGDEDLPDDVDDEGVTIDLEEPAGSVGGDEADGE</sequence>
<name>D3T2B4_NATMM</name>
<dbReference type="GeneID" id="8826843"/>
<evidence type="ECO:0000256" key="1">
    <source>
        <dbReference type="SAM" id="MobiDB-lite"/>
    </source>
</evidence>
<feature type="compositionally biased region" description="Acidic residues" evidence="1">
    <location>
        <begin position="60"/>
        <end position="87"/>
    </location>
</feature>
<protein>
    <submittedName>
        <fullName evidence="2">Virus protein phiCh1-VP63</fullName>
    </submittedName>
</protein>
<reference evidence="3 5" key="3">
    <citation type="journal article" date="2014" name="PLoS Genet.">
        <title>Phylogenetically driven sequencing of extremely halophilic archaea reveals strategies for static and dynamic osmo-response.</title>
        <authorList>
            <person name="Becker E.A."/>
            <person name="Seitzer P.M."/>
            <person name="Tritt A."/>
            <person name="Larsen D."/>
            <person name="Krusor M."/>
            <person name="Yao A.I."/>
            <person name="Wu D."/>
            <person name="Madern D."/>
            <person name="Eisen J.A."/>
            <person name="Darling A.E."/>
            <person name="Facciotti M.T."/>
        </authorList>
    </citation>
    <scope>NUCLEOTIDE SEQUENCE [LARGE SCALE GENOMIC DNA]</scope>
    <source>
        <strain evidence="5">ATCC 43099 / DSM 3394 / CCM 3739 / CIP 104546 / IAM 13178 / JCM 8861 / NBRC 102185 / NCIMB 2190 / MS3</strain>
        <strain evidence="3">MS-3</strain>
    </source>
</reference>
<dbReference type="HOGENOM" id="CLU_2299416_0_0_2"/>
<dbReference type="Proteomes" id="UP000001879">
    <property type="component" value="Plasmid pNMAG03"/>
</dbReference>
<gene>
    <name evidence="2" type="ordered locus">Nmag_4215</name>
    <name evidence="3" type="ORF">C500_20940</name>
</gene>
<dbReference type="RefSeq" id="WP_004268176.1">
    <property type="nucleotide sequence ID" value="NC_013925.1"/>
</dbReference>
<evidence type="ECO:0000313" key="4">
    <source>
        <dbReference type="Proteomes" id="UP000001879"/>
    </source>
</evidence>
<organism evidence="2 4">
    <name type="scientific">Natrialba magadii (strain ATCC 43099 / DSM 3394 / CCM 3739 / CIP 104546 / IAM 13178 / JCM 8861 / NBRC 102185 / NCIMB 2190 / MS3)</name>
    <name type="common">Natronobacterium magadii</name>
    <dbReference type="NCBI Taxonomy" id="547559"/>
    <lineage>
        <taxon>Archaea</taxon>
        <taxon>Methanobacteriati</taxon>
        <taxon>Methanobacteriota</taxon>
        <taxon>Stenosarchaea group</taxon>
        <taxon>Halobacteria</taxon>
        <taxon>Halobacteriales</taxon>
        <taxon>Natrialbaceae</taxon>
        <taxon>Natrialba</taxon>
    </lineage>
</organism>
<feature type="region of interest" description="Disordered" evidence="1">
    <location>
        <begin position="59"/>
        <end position="100"/>
    </location>
</feature>
<accession>D3T2B4</accession>
<reference evidence="2 4" key="2">
    <citation type="journal article" date="2012" name="BMC Genomics">
        <title>A comparative genomics perspective on the genetic content of the alkaliphilic haloarchaeon Natrialba magadii ATCC 43099T.</title>
        <authorList>
            <person name="Siddaramappa S."/>
            <person name="Challacombe J.F."/>
            <person name="Decastro R.E."/>
            <person name="Pfeiffer F."/>
            <person name="Sastre D.E."/>
            <person name="Gimenez M.I."/>
            <person name="Paggi R.A."/>
            <person name="Detter J.C."/>
            <person name="Davenport K.W."/>
            <person name="Goodwin L.A."/>
            <person name="Kyrpides N."/>
            <person name="Tapia R."/>
            <person name="Pitluck S."/>
            <person name="Lucas S."/>
            <person name="Woyke T."/>
            <person name="Maupin-Furlow J.A."/>
        </authorList>
    </citation>
    <scope>NUCLEOTIDE SEQUENCE [LARGE SCALE GENOMIC DNA]</scope>
    <source>
        <strain evidence="2">ATCC 43099</strain>
        <strain evidence="4">ATCC 43099 / DSM 3394 / CCM 3739 / CIP 104546 / IAM 13178 / JCM 8861 / NBRC 102185 / NCIMB 2190 / MS3</strain>
    </source>
</reference>
<evidence type="ECO:0000313" key="2">
    <source>
        <dbReference type="EMBL" id="ADD07723.1"/>
    </source>
</evidence>
<keyword evidence="2" id="KW-0614">Plasmid</keyword>
<dbReference type="KEGG" id="nmg:Nmag_4215"/>
<reference evidence="2" key="4">
    <citation type="submission" date="2016-09" db="EMBL/GenBank/DDBJ databases">
        <authorList>
            <person name="Pfeiffer F."/>
        </authorList>
    </citation>
    <scope>NUCLEOTIDE SEQUENCE</scope>
    <source>
        <strain evidence="2">ATCC 43099</strain>
        <plasmid evidence="2">pNMAG03</plasmid>
    </source>
</reference>